<dbReference type="EMBL" id="FNHZ01000006">
    <property type="protein sequence ID" value="SDN11194.1"/>
    <property type="molecule type" value="Genomic_DNA"/>
</dbReference>
<name>A0A1G9YQ15_9FIRM</name>
<dbReference type="GO" id="GO:0005829">
    <property type="term" value="C:cytosol"/>
    <property type="evidence" value="ECO:0007669"/>
    <property type="project" value="UniProtKB-SubCell"/>
</dbReference>
<dbReference type="GO" id="GO:0071973">
    <property type="term" value="P:bacterial-type flagellum-dependent cell motility"/>
    <property type="evidence" value="ECO:0007669"/>
    <property type="project" value="TreeGrafter"/>
</dbReference>
<evidence type="ECO:0000256" key="3">
    <source>
        <dbReference type="ARBA" id="ARBA00022490"/>
    </source>
</evidence>
<comment type="subcellular location">
    <subcellularLocation>
        <location evidence="1">Cytoplasm</location>
        <location evidence="1">Cytosol</location>
    </subcellularLocation>
</comment>
<protein>
    <submittedName>
        <fullName evidence="6">Flagellar protein FliS</fullName>
    </submittedName>
</protein>
<dbReference type="SUPFAM" id="SSF101116">
    <property type="entry name" value="Flagellar export chaperone FliS"/>
    <property type="match status" value="1"/>
</dbReference>
<dbReference type="InterPro" id="IPR036584">
    <property type="entry name" value="FliS_sf"/>
</dbReference>
<keyword evidence="7" id="KW-1185">Reference proteome</keyword>
<dbReference type="Proteomes" id="UP000187651">
    <property type="component" value="Unassembled WGS sequence"/>
</dbReference>
<evidence type="ECO:0000313" key="7">
    <source>
        <dbReference type="Proteomes" id="UP000187651"/>
    </source>
</evidence>
<keyword evidence="5" id="KW-0143">Chaperone</keyword>
<dbReference type="InterPro" id="IPR003713">
    <property type="entry name" value="FliS"/>
</dbReference>
<evidence type="ECO:0000313" key="6">
    <source>
        <dbReference type="EMBL" id="SDN11194.1"/>
    </source>
</evidence>
<evidence type="ECO:0000256" key="5">
    <source>
        <dbReference type="ARBA" id="ARBA00023186"/>
    </source>
</evidence>
<evidence type="ECO:0000256" key="2">
    <source>
        <dbReference type="ARBA" id="ARBA00008787"/>
    </source>
</evidence>
<sequence length="154" mass="17507">MNNDLIRTYSYRISQANRSQLVVVIYDLAIDYLKEACQLEKVEEKRHNIVNAGRAIDQLIVGLNMEFDLSQNLFIIYNHIKRSLISASVKLDNGELERVIALLSKLRKSFYEVSKADESAPLMKNTQNVYAGLTYSRLGACESVTNNANRGYIV</sequence>
<keyword evidence="4" id="KW-1005">Bacterial flagellum biogenesis</keyword>
<dbReference type="GO" id="GO:0044780">
    <property type="term" value="P:bacterial-type flagellum assembly"/>
    <property type="evidence" value="ECO:0007669"/>
    <property type="project" value="InterPro"/>
</dbReference>
<reference evidence="7" key="1">
    <citation type="submission" date="2016-10" db="EMBL/GenBank/DDBJ databases">
        <authorList>
            <person name="Varghese N."/>
            <person name="Submissions S."/>
        </authorList>
    </citation>
    <scope>NUCLEOTIDE SEQUENCE [LARGE SCALE GENOMIC DNA]</scope>
    <source>
        <strain evidence="7">M83</strain>
    </source>
</reference>
<keyword evidence="3" id="KW-0963">Cytoplasm</keyword>
<keyword evidence="6" id="KW-0966">Cell projection</keyword>
<dbReference type="Pfam" id="PF02561">
    <property type="entry name" value="FliS"/>
    <property type="match status" value="1"/>
</dbReference>
<keyword evidence="6" id="KW-0969">Cilium</keyword>
<proteinExistence type="inferred from homology"/>
<evidence type="ECO:0000256" key="1">
    <source>
        <dbReference type="ARBA" id="ARBA00004514"/>
    </source>
</evidence>
<evidence type="ECO:0000256" key="4">
    <source>
        <dbReference type="ARBA" id="ARBA00022795"/>
    </source>
</evidence>
<dbReference type="Gene3D" id="1.20.120.340">
    <property type="entry name" value="Flagellar protein FliS"/>
    <property type="match status" value="1"/>
</dbReference>
<dbReference type="CDD" id="cd16098">
    <property type="entry name" value="FliS"/>
    <property type="match status" value="1"/>
</dbReference>
<dbReference type="OrthoDB" id="1767099at2"/>
<dbReference type="RefSeq" id="WP_027431084.1">
    <property type="nucleotide sequence ID" value="NZ_FNHZ01000006.1"/>
</dbReference>
<dbReference type="PANTHER" id="PTHR34773:SF1">
    <property type="entry name" value="FLAGELLAR SECRETION CHAPERONE FLIS"/>
    <property type="match status" value="1"/>
</dbReference>
<dbReference type="AlphaFoldDB" id="A0A1G9YQ15"/>
<keyword evidence="6" id="KW-0282">Flagellum</keyword>
<organism evidence="6 7">
    <name type="scientific">Lachnospira pectinoschiza</name>
    <dbReference type="NCBI Taxonomy" id="28052"/>
    <lineage>
        <taxon>Bacteria</taxon>
        <taxon>Bacillati</taxon>
        <taxon>Bacillota</taxon>
        <taxon>Clostridia</taxon>
        <taxon>Lachnospirales</taxon>
        <taxon>Lachnospiraceae</taxon>
        <taxon>Lachnospira</taxon>
    </lineage>
</organism>
<comment type="similarity">
    <text evidence="2">Belongs to the FliS family.</text>
</comment>
<dbReference type="PANTHER" id="PTHR34773">
    <property type="entry name" value="FLAGELLAR SECRETION CHAPERONE FLIS"/>
    <property type="match status" value="1"/>
</dbReference>
<accession>A0A1G9YQ15</accession>
<gene>
    <name evidence="6" type="ORF">SAMN05216544_1884</name>
</gene>